<reference evidence="6 7" key="1">
    <citation type="journal article" date="2011" name="J. Bacteriol.">
        <title>Complete genome sequence and updated annotation of Desulfovibrio alaskensis G20.</title>
        <authorList>
            <person name="Hauser L.J."/>
            <person name="Land M.L."/>
            <person name="Brown S.D."/>
            <person name="Larimer F."/>
            <person name="Keller K.L."/>
            <person name="Rapp-Giles B.J."/>
            <person name="Price M.N."/>
            <person name="Lin M."/>
            <person name="Bruce D.C."/>
            <person name="Detter J.C."/>
            <person name="Tapia R."/>
            <person name="Han C.S."/>
            <person name="Goodwin L.A."/>
            <person name="Cheng J.F."/>
            <person name="Pitluck S."/>
            <person name="Copeland A."/>
            <person name="Lucas S."/>
            <person name="Nolan M."/>
            <person name="Lapidus A.L."/>
            <person name="Palumbo A.V."/>
            <person name="Wall J.D."/>
        </authorList>
    </citation>
    <scope>NUCLEOTIDE SEQUENCE [LARGE SCALE GENOMIC DNA]</scope>
    <source>
        <strain evidence="7">ATCC BAA 1058 / DSM 17464 / G20</strain>
    </source>
</reference>
<protein>
    <recommendedName>
        <fullName evidence="8">SAM-dependent chlorinase/fluorinase</fullName>
    </recommendedName>
</protein>
<dbReference type="Gene3D" id="3.40.50.10790">
    <property type="entry name" value="S-adenosyl-l-methionine hydroxide adenosyltransferase, N-terminal"/>
    <property type="match status" value="1"/>
</dbReference>
<organism evidence="6 7">
    <name type="scientific">Oleidesulfovibrio alaskensis (strain ATCC BAA-1058 / DSM 17464 / G20)</name>
    <name type="common">Desulfovibrio alaskensis</name>
    <dbReference type="NCBI Taxonomy" id="207559"/>
    <lineage>
        <taxon>Bacteria</taxon>
        <taxon>Pseudomonadati</taxon>
        <taxon>Thermodesulfobacteriota</taxon>
        <taxon>Desulfovibrionia</taxon>
        <taxon>Desulfovibrionales</taxon>
        <taxon>Desulfovibrionaceae</taxon>
        <taxon>Oleidesulfovibrio</taxon>
    </lineage>
</organism>
<dbReference type="EMBL" id="CP000112">
    <property type="protein sequence ID" value="ABB39499.1"/>
    <property type="molecule type" value="Genomic_DNA"/>
</dbReference>
<evidence type="ECO:0000259" key="4">
    <source>
        <dbReference type="Pfam" id="PF01887"/>
    </source>
</evidence>
<comment type="similarity">
    <text evidence="2">Belongs to the SAM hydrolase / SAM-dependent halogenase family.</text>
</comment>
<feature type="domain" description="S-adenosyl-l-methionine hydroxide adenosyltransferase C-terminal" evidence="5">
    <location>
        <begin position="199"/>
        <end position="324"/>
    </location>
</feature>
<evidence type="ECO:0000259" key="5">
    <source>
        <dbReference type="Pfam" id="PF20257"/>
    </source>
</evidence>
<dbReference type="InterPro" id="IPR002747">
    <property type="entry name" value="SAM_OH_AdoTrfase"/>
</dbReference>
<dbReference type="PANTHER" id="PTHR35092:SF1">
    <property type="entry name" value="CHLORINASE MJ1651"/>
    <property type="match status" value="1"/>
</dbReference>
<dbReference type="InterPro" id="IPR046469">
    <property type="entry name" value="SAM_HAT_N"/>
</dbReference>
<keyword evidence="1" id="KW-0949">S-adenosyl-L-methionine</keyword>
<proteinExistence type="inferred from homology"/>
<dbReference type="Proteomes" id="UP000002710">
    <property type="component" value="Chromosome"/>
</dbReference>
<accession>Q30XU7</accession>
<dbReference type="InterPro" id="IPR023228">
    <property type="entry name" value="SAM_OH_AdoTrfase_N_sf"/>
</dbReference>
<dbReference type="Pfam" id="PF01887">
    <property type="entry name" value="SAM_HAT_N"/>
    <property type="match status" value="1"/>
</dbReference>
<evidence type="ECO:0000313" key="7">
    <source>
        <dbReference type="Proteomes" id="UP000002710"/>
    </source>
</evidence>
<feature type="region of interest" description="Disordered" evidence="3">
    <location>
        <begin position="168"/>
        <end position="190"/>
    </location>
</feature>
<evidence type="ECO:0008006" key="8">
    <source>
        <dbReference type="Google" id="ProtNLM"/>
    </source>
</evidence>
<dbReference type="Pfam" id="PF20257">
    <property type="entry name" value="SAM_HAT_C"/>
    <property type="match status" value="1"/>
</dbReference>
<feature type="domain" description="S-adenosyl-l-methionine hydroxide adenosyltransferase N-terminal" evidence="4">
    <location>
        <begin position="4"/>
        <end position="166"/>
    </location>
</feature>
<sequence>MQPIVLLTDFGLSDPYVGQMKAVLHTLVPDAPVLDLSHGVPPHGVMQAAFFLAASARYYPAGTLFVAVVDPGVGTGRPLLYAESAGRFFLAPDNGLLTCVLEQDARIFRLESTAQQTAFACVRCASLKPATEQYHADAHPMQTVPPSATFHGRDIFAPLAAMLRRGPATGLPAHPVRPEDITTPDWNRARGSSSRLEATVMHVDRFGNLLLNASAEQWLPVVDAWQKRTGSAAGVVMRHENHPPVMLHVVETYALLPHLTDSVPARVTVSDRVTVSNRVTASNGVTVSAGSPAGLLASSQGYLEIACNCRPASQVLGLRTGSNIILTPAENSHA</sequence>
<evidence type="ECO:0000256" key="2">
    <source>
        <dbReference type="ARBA" id="ARBA00024035"/>
    </source>
</evidence>
<gene>
    <name evidence="6" type="ordered locus">Dde_2703</name>
</gene>
<evidence type="ECO:0000256" key="1">
    <source>
        <dbReference type="ARBA" id="ARBA00022691"/>
    </source>
</evidence>
<dbReference type="Gene3D" id="2.40.30.90">
    <property type="entry name" value="Bacterial fluorinating enzyme like"/>
    <property type="match status" value="1"/>
</dbReference>
<dbReference type="InterPro" id="IPR023227">
    <property type="entry name" value="SAM_OH_AdoTrfase_C_sf"/>
</dbReference>
<dbReference type="eggNOG" id="COG1912">
    <property type="taxonomic scope" value="Bacteria"/>
</dbReference>
<dbReference type="HOGENOM" id="CLU_059734_1_1_7"/>
<dbReference type="KEGG" id="dde:Dde_2703"/>
<dbReference type="RefSeq" id="WP_011368526.1">
    <property type="nucleotide sequence ID" value="NC_007519.1"/>
</dbReference>
<dbReference type="InterPro" id="IPR046470">
    <property type="entry name" value="SAM_HAT_C"/>
</dbReference>
<dbReference type="PANTHER" id="PTHR35092">
    <property type="entry name" value="CHLORINASE MJ1651"/>
    <property type="match status" value="1"/>
</dbReference>
<dbReference type="SUPFAM" id="SSF101852">
    <property type="entry name" value="Bacterial fluorinating enzyme, C-terminal domain"/>
    <property type="match status" value="1"/>
</dbReference>
<evidence type="ECO:0000256" key="3">
    <source>
        <dbReference type="SAM" id="MobiDB-lite"/>
    </source>
</evidence>
<evidence type="ECO:0000313" key="6">
    <source>
        <dbReference type="EMBL" id="ABB39499.1"/>
    </source>
</evidence>
<name>Q30XU7_OLEA2</name>
<dbReference type="SUPFAM" id="SSF102522">
    <property type="entry name" value="Bacterial fluorinating enzyme, N-terminal domain"/>
    <property type="match status" value="1"/>
</dbReference>
<dbReference type="AlphaFoldDB" id="Q30XU7"/>
<keyword evidence="7" id="KW-1185">Reference proteome</keyword>
<dbReference type="STRING" id="207559.Dde_2703"/>